<gene>
    <name evidence="2" type="ORF">HYH03_016600</name>
</gene>
<dbReference type="EMBL" id="JAEHOE010000146">
    <property type="protein sequence ID" value="KAG2484647.1"/>
    <property type="molecule type" value="Genomic_DNA"/>
</dbReference>
<evidence type="ECO:0000313" key="3">
    <source>
        <dbReference type="Proteomes" id="UP000612055"/>
    </source>
</evidence>
<comment type="caution">
    <text evidence="2">The sequence shown here is derived from an EMBL/GenBank/DDBJ whole genome shotgun (WGS) entry which is preliminary data.</text>
</comment>
<keyword evidence="3" id="KW-1185">Reference proteome</keyword>
<reference evidence="2" key="1">
    <citation type="journal article" date="2020" name="bioRxiv">
        <title>Comparative genomics of Chlamydomonas.</title>
        <authorList>
            <person name="Craig R.J."/>
            <person name="Hasan A.R."/>
            <person name="Ness R.W."/>
            <person name="Keightley P.D."/>
        </authorList>
    </citation>
    <scope>NUCLEOTIDE SEQUENCE</scope>
    <source>
        <strain evidence="2">CCAP 11/70</strain>
    </source>
</reference>
<feature type="compositionally biased region" description="Low complexity" evidence="1">
    <location>
        <begin position="199"/>
        <end position="222"/>
    </location>
</feature>
<name>A0A836BQ51_9CHLO</name>
<organism evidence="2 3">
    <name type="scientific">Edaphochlamys debaryana</name>
    <dbReference type="NCBI Taxonomy" id="47281"/>
    <lineage>
        <taxon>Eukaryota</taxon>
        <taxon>Viridiplantae</taxon>
        <taxon>Chlorophyta</taxon>
        <taxon>core chlorophytes</taxon>
        <taxon>Chlorophyceae</taxon>
        <taxon>CS clade</taxon>
        <taxon>Chlamydomonadales</taxon>
        <taxon>Chlamydomonadales incertae sedis</taxon>
        <taxon>Edaphochlamys</taxon>
    </lineage>
</organism>
<feature type="compositionally biased region" description="Gly residues" evidence="1">
    <location>
        <begin position="346"/>
        <end position="356"/>
    </location>
</feature>
<dbReference type="OrthoDB" id="549510at2759"/>
<feature type="region of interest" description="Disordered" evidence="1">
    <location>
        <begin position="185"/>
        <end position="223"/>
    </location>
</feature>
<sequence>MVQSDNEGAETRAFDEWLLSASSALGGDALLRRQLNVFSWNGRTNDTPKSDDAGPCAKHLLKGFQPPPETAFHEYGTWRAATVRSFNAETAAFEVKFHDEPKRSAAYVWLPLATLHFARIPPATPAAVRSASPYAASTGLISAIKTEPETEAEVSLPPPLPRLALAGVERLPSSPLREAARFTPLAPSAPASPQPSSPPRSASSTPKAANSARSSPFAPSAPGWAQGLEARAAGHLPRMPSLLGKRSAAAVAPEADGGVVVTSAWLAAAPAAPSPAPKLARLGSWPDSSAAAGVAAASAAAAAGWAAAAADGGDYVLMPPTMDAVVFNETLRFGTGGGAASAASSGGSGAVSGGSGMTHSPSVSHLASCLPAAPAMPGPGASSHGAGAAPTHDESLEDLYEALLDGPWNSQSEPATVVPTPACFLQPEPAPANPLLYTPSAPPSRAASSLSACGRGPLHPLLVAEALQAQAAAAQAAAYAAAQAAAQAQAAAAQAQAQVAAQVQAQVPAPPQRAVTDYAAENSALVALLNGWGSEGRGASLTGLAGYAAGVW</sequence>
<proteinExistence type="predicted"/>
<dbReference type="Proteomes" id="UP000612055">
    <property type="component" value="Unassembled WGS sequence"/>
</dbReference>
<protein>
    <submittedName>
        <fullName evidence="2">Uncharacterized protein</fullName>
    </submittedName>
</protein>
<accession>A0A836BQ51</accession>
<evidence type="ECO:0000313" key="2">
    <source>
        <dbReference type="EMBL" id="KAG2484647.1"/>
    </source>
</evidence>
<feature type="region of interest" description="Disordered" evidence="1">
    <location>
        <begin position="338"/>
        <end position="363"/>
    </location>
</feature>
<evidence type="ECO:0000256" key="1">
    <source>
        <dbReference type="SAM" id="MobiDB-lite"/>
    </source>
</evidence>
<dbReference type="AlphaFoldDB" id="A0A836BQ51"/>